<evidence type="ECO:0000313" key="2">
    <source>
        <dbReference type="EMBL" id="KAK7444294.1"/>
    </source>
</evidence>
<feature type="compositionally biased region" description="Basic and acidic residues" evidence="1">
    <location>
        <begin position="1"/>
        <end position="19"/>
    </location>
</feature>
<dbReference type="EMBL" id="JBANRG010000051">
    <property type="protein sequence ID" value="KAK7444294.1"/>
    <property type="molecule type" value="Genomic_DNA"/>
</dbReference>
<proteinExistence type="predicted"/>
<dbReference type="Proteomes" id="UP001498398">
    <property type="component" value="Unassembled WGS sequence"/>
</dbReference>
<reference evidence="2 3" key="1">
    <citation type="submission" date="2024-01" db="EMBL/GenBank/DDBJ databases">
        <title>A draft genome for the cacao thread blight pathogen Marasmiellus scandens.</title>
        <authorList>
            <person name="Baruah I.K."/>
            <person name="Leung J."/>
            <person name="Bukari Y."/>
            <person name="Amoako-Attah I."/>
            <person name="Meinhardt L.W."/>
            <person name="Bailey B.A."/>
            <person name="Cohen S.P."/>
        </authorList>
    </citation>
    <scope>NUCLEOTIDE SEQUENCE [LARGE SCALE GENOMIC DNA]</scope>
    <source>
        <strain evidence="2 3">GH-19</strain>
    </source>
</reference>
<organism evidence="2 3">
    <name type="scientific">Marasmiellus scandens</name>
    <dbReference type="NCBI Taxonomy" id="2682957"/>
    <lineage>
        <taxon>Eukaryota</taxon>
        <taxon>Fungi</taxon>
        <taxon>Dikarya</taxon>
        <taxon>Basidiomycota</taxon>
        <taxon>Agaricomycotina</taxon>
        <taxon>Agaricomycetes</taxon>
        <taxon>Agaricomycetidae</taxon>
        <taxon>Agaricales</taxon>
        <taxon>Marasmiineae</taxon>
        <taxon>Omphalotaceae</taxon>
        <taxon>Marasmiellus</taxon>
    </lineage>
</organism>
<feature type="region of interest" description="Disordered" evidence="1">
    <location>
        <begin position="1"/>
        <end position="66"/>
    </location>
</feature>
<feature type="region of interest" description="Disordered" evidence="1">
    <location>
        <begin position="129"/>
        <end position="155"/>
    </location>
</feature>
<sequence length="222" mass="24938">MYRSLPERNKRDDSLRKSISEGPASKTGPNTQNFFVPFTTLARPPSLSEKTQPKYESEPKREENTATQEFLSFTELRKPTSLSFSHSPIMPSPPCTSPSPLPSITSISPSISSCSSISLKSESCNELSFSDHRAQPPEHAMTTHRPPPKNRCEDSTYRPKVMAEQRLYWWKSLAAVEWQKTCQEEYLLEILALAEKAVEGAIVGPTKSTYAAGLLHWVQFCD</sequence>
<accession>A0ABR1J0S4</accession>
<evidence type="ECO:0000256" key="1">
    <source>
        <dbReference type="SAM" id="MobiDB-lite"/>
    </source>
</evidence>
<feature type="compositionally biased region" description="Basic and acidic residues" evidence="1">
    <location>
        <begin position="51"/>
        <end position="64"/>
    </location>
</feature>
<name>A0ABR1J0S4_9AGAR</name>
<gene>
    <name evidence="2" type="ORF">VKT23_015306</name>
</gene>
<evidence type="ECO:0000313" key="3">
    <source>
        <dbReference type="Proteomes" id="UP001498398"/>
    </source>
</evidence>
<protein>
    <submittedName>
        <fullName evidence="2">Uncharacterized protein</fullName>
    </submittedName>
</protein>
<keyword evidence="3" id="KW-1185">Reference proteome</keyword>
<comment type="caution">
    <text evidence="2">The sequence shown here is derived from an EMBL/GenBank/DDBJ whole genome shotgun (WGS) entry which is preliminary data.</text>
</comment>